<feature type="binding site" evidence="6">
    <location>
        <position position="335"/>
    </location>
    <ligand>
        <name>FAD</name>
        <dbReference type="ChEBI" id="CHEBI:57692"/>
    </ligand>
</feature>
<gene>
    <name evidence="8" type="ORF">GCM10023205_32810</name>
</gene>
<proteinExistence type="inferred from homology"/>
<keyword evidence="4 6" id="KW-0560">Oxidoreductase</keyword>
<keyword evidence="2 6" id="KW-0274">FAD</keyword>
<evidence type="ECO:0000256" key="3">
    <source>
        <dbReference type="ARBA" id="ARBA00022857"/>
    </source>
</evidence>
<evidence type="ECO:0000256" key="1">
    <source>
        <dbReference type="ARBA" id="ARBA00022630"/>
    </source>
</evidence>
<comment type="subunit">
    <text evidence="6">Homodimer.</text>
</comment>
<dbReference type="PRINTS" id="PR00469">
    <property type="entry name" value="PNDRDTASEII"/>
</dbReference>
<evidence type="ECO:0000256" key="4">
    <source>
        <dbReference type="ARBA" id="ARBA00023002"/>
    </source>
</evidence>
<dbReference type="RefSeq" id="WP_345676218.1">
    <property type="nucleotide sequence ID" value="NZ_BAABHS010000010.1"/>
</dbReference>
<sequence>MSQPVQPPVPPGGTAPVEADLLIVGAGPTGLYAAYYAGFRGLKVAVLDSLPEIGGQISAMYPEKMIYDVAGFPAVKGQDLVDALGEQAAQFDPLYLLGHRAERLDHGDDAVTVTCDTGLTVRTKVVLISGGIGTFSPRPLPAADVFTGEGIRYFVPKLAELEGLDVLIVGGGDSAFDWAMSLEPLAKSVTLVHRRDKFRAHEHSVRKVMESSVEVITSAEVAALHGNGRVESADIVAKLDGAARTIPAQAVVAALGFVADLGPMSTWGLEQRKRHILVDSTMRTNLPRVFAAGDIADYDGKVKLIATGFGEAATAVNNAMTVIDPSAKVFPGHSSDSG</sequence>
<evidence type="ECO:0000313" key="8">
    <source>
        <dbReference type="EMBL" id="GAA4965822.1"/>
    </source>
</evidence>
<keyword evidence="1 6" id="KW-0285">Flavoprotein</keyword>
<dbReference type="Proteomes" id="UP001500466">
    <property type="component" value="Unassembled WGS sequence"/>
</dbReference>
<dbReference type="SUPFAM" id="SSF51905">
    <property type="entry name" value="FAD/NAD(P)-binding domain"/>
    <property type="match status" value="1"/>
</dbReference>
<dbReference type="EC" id="1.18.1.2" evidence="6"/>
<feature type="binding site" evidence="6">
    <location>
        <position position="48"/>
    </location>
    <ligand>
        <name>FAD</name>
        <dbReference type="ChEBI" id="CHEBI:57692"/>
    </ligand>
</feature>
<comment type="similarity">
    <text evidence="6">Belongs to the ferredoxin--NADP reductase type 2 family.</text>
</comment>
<name>A0ABP9HAY8_9ACTN</name>
<organism evidence="8 9">
    <name type="scientific">Yinghuangia aomiensis</name>
    <dbReference type="NCBI Taxonomy" id="676205"/>
    <lineage>
        <taxon>Bacteria</taxon>
        <taxon>Bacillati</taxon>
        <taxon>Actinomycetota</taxon>
        <taxon>Actinomycetes</taxon>
        <taxon>Kitasatosporales</taxon>
        <taxon>Streptomycetaceae</taxon>
        <taxon>Yinghuangia</taxon>
    </lineage>
</organism>
<evidence type="ECO:0000313" key="9">
    <source>
        <dbReference type="Proteomes" id="UP001500466"/>
    </source>
</evidence>
<keyword evidence="3 6" id="KW-0521">NADP</keyword>
<dbReference type="PRINTS" id="PR00368">
    <property type="entry name" value="FADPNR"/>
</dbReference>
<evidence type="ECO:0000256" key="6">
    <source>
        <dbReference type="HAMAP-Rule" id="MF_01685"/>
    </source>
</evidence>
<evidence type="ECO:0000256" key="5">
    <source>
        <dbReference type="ARBA" id="ARBA00048132"/>
    </source>
</evidence>
<feature type="binding site" evidence="6">
    <location>
        <position position="294"/>
    </location>
    <ligand>
        <name>FAD</name>
        <dbReference type="ChEBI" id="CHEBI:57692"/>
    </ligand>
</feature>
<feature type="binding site" evidence="6">
    <location>
        <position position="29"/>
    </location>
    <ligand>
        <name>FAD</name>
        <dbReference type="ChEBI" id="CHEBI:57692"/>
    </ligand>
</feature>
<dbReference type="Gene3D" id="3.50.50.60">
    <property type="entry name" value="FAD/NAD(P)-binding domain"/>
    <property type="match status" value="2"/>
</dbReference>
<feature type="domain" description="FAD/NAD(P)-binding" evidence="7">
    <location>
        <begin position="20"/>
        <end position="309"/>
    </location>
</feature>
<keyword evidence="9" id="KW-1185">Reference proteome</keyword>
<dbReference type="Pfam" id="PF07992">
    <property type="entry name" value="Pyr_redox_2"/>
    <property type="match status" value="1"/>
</dbReference>
<dbReference type="PANTHER" id="PTHR48105">
    <property type="entry name" value="THIOREDOXIN REDUCTASE 1-RELATED-RELATED"/>
    <property type="match status" value="1"/>
</dbReference>
<comment type="caution">
    <text evidence="8">The sequence shown here is derived from an EMBL/GenBank/DDBJ whole genome shotgun (WGS) entry which is preliminary data.</text>
</comment>
<feature type="binding site" evidence="6">
    <location>
        <position position="101"/>
    </location>
    <ligand>
        <name>FAD</name>
        <dbReference type="ChEBI" id="CHEBI:57692"/>
    </ligand>
</feature>
<dbReference type="InterPro" id="IPR023753">
    <property type="entry name" value="FAD/NAD-binding_dom"/>
</dbReference>
<protein>
    <recommendedName>
        <fullName evidence="6">Ferredoxin--NADP reductase</fullName>
        <shortName evidence="6">FNR</shortName>
        <shortName evidence="6">Fd-NADP(+) reductase</shortName>
        <ecNumber evidence="6">1.18.1.2</ecNumber>
    </recommendedName>
</protein>
<dbReference type="EMBL" id="BAABHS010000010">
    <property type="protein sequence ID" value="GAA4965822.1"/>
    <property type="molecule type" value="Genomic_DNA"/>
</dbReference>
<dbReference type="InterPro" id="IPR022890">
    <property type="entry name" value="Fd--NADP_Rdtase_type_2"/>
</dbReference>
<dbReference type="InterPro" id="IPR050097">
    <property type="entry name" value="Ferredoxin-NADP_redctase_2"/>
</dbReference>
<feature type="binding site" evidence="6">
    <location>
        <position position="135"/>
    </location>
    <ligand>
        <name>FAD</name>
        <dbReference type="ChEBI" id="CHEBI:57692"/>
    </ligand>
</feature>
<reference evidence="9" key="1">
    <citation type="journal article" date="2019" name="Int. J. Syst. Evol. Microbiol.">
        <title>The Global Catalogue of Microorganisms (GCM) 10K type strain sequencing project: providing services to taxonomists for standard genome sequencing and annotation.</title>
        <authorList>
            <consortium name="The Broad Institute Genomics Platform"/>
            <consortium name="The Broad Institute Genome Sequencing Center for Infectious Disease"/>
            <person name="Wu L."/>
            <person name="Ma J."/>
        </authorList>
    </citation>
    <scope>NUCLEOTIDE SEQUENCE [LARGE SCALE GENOMIC DNA]</scope>
    <source>
        <strain evidence="9">JCM 17986</strain>
    </source>
</reference>
<comment type="cofactor">
    <cofactor evidence="6">
        <name>FAD</name>
        <dbReference type="ChEBI" id="CHEBI:57692"/>
    </cofactor>
    <text evidence="6">Binds 1 FAD per subunit.</text>
</comment>
<feature type="binding site" evidence="6">
    <location>
        <position position="56"/>
    </location>
    <ligand>
        <name>FAD</name>
        <dbReference type="ChEBI" id="CHEBI:57692"/>
    </ligand>
</feature>
<dbReference type="HAMAP" id="MF_01685">
    <property type="entry name" value="FENR2"/>
    <property type="match status" value="1"/>
</dbReference>
<dbReference type="InterPro" id="IPR036188">
    <property type="entry name" value="FAD/NAD-bd_sf"/>
</dbReference>
<comment type="catalytic activity">
    <reaction evidence="5">
        <text>[thioredoxin]-dithiol + NADP(+) = [thioredoxin]-disulfide + NADPH + H(+)</text>
        <dbReference type="Rhea" id="RHEA:20345"/>
        <dbReference type="Rhea" id="RHEA-COMP:10698"/>
        <dbReference type="Rhea" id="RHEA-COMP:10700"/>
        <dbReference type="ChEBI" id="CHEBI:15378"/>
        <dbReference type="ChEBI" id="CHEBI:29950"/>
        <dbReference type="ChEBI" id="CHEBI:50058"/>
        <dbReference type="ChEBI" id="CHEBI:57783"/>
        <dbReference type="ChEBI" id="CHEBI:58349"/>
        <dbReference type="EC" id="1.8.1.9"/>
    </reaction>
</comment>
<comment type="catalytic activity">
    <reaction evidence="6">
        <text>2 reduced [2Fe-2S]-[ferredoxin] + NADP(+) + H(+) = 2 oxidized [2Fe-2S]-[ferredoxin] + NADPH</text>
        <dbReference type="Rhea" id="RHEA:20125"/>
        <dbReference type="Rhea" id="RHEA-COMP:10000"/>
        <dbReference type="Rhea" id="RHEA-COMP:10001"/>
        <dbReference type="ChEBI" id="CHEBI:15378"/>
        <dbReference type="ChEBI" id="CHEBI:33737"/>
        <dbReference type="ChEBI" id="CHEBI:33738"/>
        <dbReference type="ChEBI" id="CHEBI:57783"/>
        <dbReference type="ChEBI" id="CHEBI:58349"/>
        <dbReference type="EC" id="1.18.1.2"/>
    </reaction>
</comment>
<accession>A0ABP9HAY8</accession>
<evidence type="ECO:0000256" key="2">
    <source>
        <dbReference type="ARBA" id="ARBA00022827"/>
    </source>
</evidence>
<feature type="binding site" evidence="6">
    <location>
        <position position="61"/>
    </location>
    <ligand>
        <name>FAD</name>
        <dbReference type="ChEBI" id="CHEBI:57692"/>
    </ligand>
</feature>
<evidence type="ECO:0000259" key="7">
    <source>
        <dbReference type="Pfam" id="PF07992"/>
    </source>
</evidence>